<evidence type="ECO:0000313" key="1">
    <source>
        <dbReference type="EMBL" id="ACE83633.1"/>
    </source>
</evidence>
<keyword evidence="2" id="KW-1185">Reference proteome</keyword>
<dbReference type="eggNOG" id="COG3072">
    <property type="taxonomic scope" value="Bacteria"/>
</dbReference>
<reference evidence="1 2" key="1">
    <citation type="journal article" date="2008" name="J. Bacteriol.">
        <title>Insights into plant cell wall degradation from the genome sequence of the soil bacterium Cellvibrio japonicus.</title>
        <authorList>
            <person name="Deboy R.T."/>
            <person name="Mongodin E.F."/>
            <person name="Fouts D.E."/>
            <person name="Tailford L.E."/>
            <person name="Khouri H."/>
            <person name="Emerson J.B."/>
            <person name="Mohamoud Y."/>
            <person name="Watkins K."/>
            <person name="Henrissat B."/>
            <person name="Gilbert H.J."/>
            <person name="Nelson K.E."/>
        </authorList>
    </citation>
    <scope>NUCLEOTIDE SEQUENCE [LARGE SCALE GENOMIC DNA]</scope>
    <source>
        <strain evidence="1 2">Ueda107</strain>
    </source>
</reference>
<gene>
    <name evidence="1" type="ordered locus">CJA_0269</name>
</gene>
<evidence type="ECO:0000313" key="2">
    <source>
        <dbReference type="Proteomes" id="UP000001036"/>
    </source>
</evidence>
<dbReference type="AlphaFoldDB" id="B3PH72"/>
<accession>B3PH72</accession>
<dbReference type="EMBL" id="CP000934">
    <property type="protein sequence ID" value="ACE83633.1"/>
    <property type="molecule type" value="Genomic_DNA"/>
</dbReference>
<dbReference type="KEGG" id="cja:CJA_0269"/>
<dbReference type="HOGENOM" id="CLU_2647883_0_0_6"/>
<organism evidence="1 2">
    <name type="scientific">Cellvibrio japonicus (strain Ueda107)</name>
    <name type="common">Pseudomonas fluorescens subsp. cellulosa</name>
    <dbReference type="NCBI Taxonomy" id="498211"/>
    <lineage>
        <taxon>Bacteria</taxon>
        <taxon>Pseudomonadati</taxon>
        <taxon>Pseudomonadota</taxon>
        <taxon>Gammaproteobacteria</taxon>
        <taxon>Cellvibrionales</taxon>
        <taxon>Cellvibrionaceae</taxon>
        <taxon>Cellvibrio</taxon>
    </lineage>
</organism>
<name>B3PH72_CELJU</name>
<sequence>MVWRPAFRLVARYILDHRRTGEHYPGYITDIDLSFCRETIAQQTGLQLSHYLQIKTDLEMQLNQAMRQIDWLSSGM</sequence>
<proteinExistence type="predicted"/>
<protein>
    <submittedName>
        <fullName evidence="1">Adenylate cyclase</fullName>
    </submittedName>
</protein>
<dbReference type="Proteomes" id="UP000001036">
    <property type="component" value="Chromosome"/>
</dbReference>